<dbReference type="EMBL" id="JBHUFC010000003">
    <property type="protein sequence ID" value="MFD1788199.1"/>
    <property type="molecule type" value="Genomic_DNA"/>
</dbReference>
<dbReference type="InterPro" id="IPR012318">
    <property type="entry name" value="HTH_CRP"/>
</dbReference>
<evidence type="ECO:0000313" key="2">
    <source>
        <dbReference type="EMBL" id="MFD1788199.1"/>
    </source>
</evidence>
<keyword evidence="3" id="KW-1185">Reference proteome</keyword>
<feature type="domain" description="HTH crp-type" evidence="1">
    <location>
        <begin position="113"/>
        <end position="179"/>
    </location>
</feature>
<gene>
    <name evidence="2" type="ORF">ACFSC3_11500</name>
</gene>
<protein>
    <submittedName>
        <fullName evidence="2">Crp/Fnr family transcriptional regulator</fullName>
    </submittedName>
</protein>
<evidence type="ECO:0000259" key="1">
    <source>
        <dbReference type="Pfam" id="PF13545"/>
    </source>
</evidence>
<sequence length="202" mass="21528">MSSLSNGHAVSCFPTSLVASVAEALDDGTRFEIGLIGSEGLLGWPSVLSFAPEPQTAIVQLGGGSALAIPTEALIDACSASETLHIAMLRFAHAFSVQMSLTIVANLRDGIEQRLARWLLMLHDRIDGDAMAITHGELAGALHVRRASITDALHVLEGERMLRCTRGQITVRDRAALTEIAGACYGPAETRYRMLIGDFGKS</sequence>
<dbReference type="InterPro" id="IPR036390">
    <property type="entry name" value="WH_DNA-bd_sf"/>
</dbReference>
<accession>A0ABW4NF95</accession>
<dbReference type="Gene3D" id="2.60.120.10">
    <property type="entry name" value="Jelly Rolls"/>
    <property type="match status" value="1"/>
</dbReference>
<proteinExistence type="predicted"/>
<name>A0ABW4NF95_9SPHN</name>
<dbReference type="Proteomes" id="UP001597283">
    <property type="component" value="Unassembled WGS sequence"/>
</dbReference>
<organism evidence="2 3">
    <name type="scientific">Sphingomonas floccifaciens</name>
    <dbReference type="NCBI Taxonomy" id="1844115"/>
    <lineage>
        <taxon>Bacteria</taxon>
        <taxon>Pseudomonadati</taxon>
        <taxon>Pseudomonadota</taxon>
        <taxon>Alphaproteobacteria</taxon>
        <taxon>Sphingomonadales</taxon>
        <taxon>Sphingomonadaceae</taxon>
        <taxon>Sphingomonas</taxon>
    </lineage>
</organism>
<comment type="caution">
    <text evidence="2">The sequence shown here is derived from an EMBL/GenBank/DDBJ whole genome shotgun (WGS) entry which is preliminary data.</text>
</comment>
<dbReference type="Pfam" id="PF13545">
    <property type="entry name" value="HTH_Crp_2"/>
    <property type="match status" value="1"/>
</dbReference>
<reference evidence="3" key="1">
    <citation type="journal article" date="2019" name="Int. J. Syst. Evol. Microbiol.">
        <title>The Global Catalogue of Microorganisms (GCM) 10K type strain sequencing project: providing services to taxonomists for standard genome sequencing and annotation.</title>
        <authorList>
            <consortium name="The Broad Institute Genomics Platform"/>
            <consortium name="The Broad Institute Genome Sequencing Center for Infectious Disease"/>
            <person name="Wu L."/>
            <person name="Ma J."/>
        </authorList>
    </citation>
    <scope>NUCLEOTIDE SEQUENCE [LARGE SCALE GENOMIC DNA]</scope>
    <source>
        <strain evidence="3">Q85</strain>
    </source>
</reference>
<evidence type="ECO:0000313" key="3">
    <source>
        <dbReference type="Proteomes" id="UP001597283"/>
    </source>
</evidence>
<dbReference type="SUPFAM" id="SSF46785">
    <property type="entry name" value="Winged helix' DNA-binding domain"/>
    <property type="match status" value="1"/>
</dbReference>
<dbReference type="InterPro" id="IPR014710">
    <property type="entry name" value="RmlC-like_jellyroll"/>
</dbReference>
<dbReference type="RefSeq" id="WP_380940585.1">
    <property type="nucleotide sequence ID" value="NZ_JBHUFC010000003.1"/>
</dbReference>